<sequence>MTQYLTFDPYHDFQEDASTPSQKKRLKKSNHVSIPSVILIGRKWKPNLTGQHATLMTWYTPDPWPMIDAFLEYPSLEGDRRAEDLRDNIWNMALAISHGELPPSPQEWFPLYESAVAKTLLLDQYADWQVTVKMEYDVYAPSDPTYQIIRMEVARSRELSGSPLLLGLTYTDGEYTLFTNAVENNAEADILRISGLKGRASHLLPTEPSASDTRLQATIFGAAVCYDASLGKETRGVVFMSAVQQQDAYDSWSGLESRPIGISFSSSQCKARPILYHTNHCYRF</sequence>
<accession>A0A4Q1BC30</accession>
<evidence type="ECO:0000313" key="2">
    <source>
        <dbReference type="Proteomes" id="UP000289152"/>
    </source>
</evidence>
<dbReference type="EMBL" id="SDIL01000142">
    <property type="protein sequence ID" value="RXK35346.1"/>
    <property type="molecule type" value="Genomic_DNA"/>
</dbReference>
<organism evidence="1 2">
    <name type="scientific">Tremella mesenterica</name>
    <name type="common">Jelly fungus</name>
    <dbReference type="NCBI Taxonomy" id="5217"/>
    <lineage>
        <taxon>Eukaryota</taxon>
        <taxon>Fungi</taxon>
        <taxon>Dikarya</taxon>
        <taxon>Basidiomycota</taxon>
        <taxon>Agaricomycotina</taxon>
        <taxon>Tremellomycetes</taxon>
        <taxon>Tremellales</taxon>
        <taxon>Tremellaceae</taxon>
        <taxon>Tremella</taxon>
    </lineage>
</organism>
<proteinExistence type="predicted"/>
<comment type="caution">
    <text evidence="1">The sequence shown here is derived from an EMBL/GenBank/DDBJ whole genome shotgun (WGS) entry which is preliminary data.</text>
</comment>
<gene>
    <name evidence="1" type="ORF">M231_07397</name>
</gene>
<keyword evidence="2" id="KW-1185">Reference proteome</keyword>
<reference evidence="1 2" key="1">
    <citation type="submission" date="2016-06" db="EMBL/GenBank/DDBJ databases">
        <title>Evolution of pathogenesis and genome organization in the Tremellales.</title>
        <authorList>
            <person name="Cuomo C."/>
            <person name="Litvintseva A."/>
            <person name="Heitman J."/>
            <person name="Chen Y."/>
            <person name="Sun S."/>
            <person name="Springer D."/>
            <person name="Dromer F."/>
            <person name="Young S."/>
            <person name="Zeng Q."/>
            <person name="Chapman S."/>
            <person name="Gujja S."/>
            <person name="Saif S."/>
            <person name="Birren B."/>
        </authorList>
    </citation>
    <scope>NUCLEOTIDE SEQUENCE [LARGE SCALE GENOMIC DNA]</scope>
    <source>
        <strain evidence="1 2">ATCC 28783</strain>
    </source>
</reference>
<evidence type="ECO:0000313" key="1">
    <source>
        <dbReference type="EMBL" id="RXK35346.1"/>
    </source>
</evidence>
<protein>
    <submittedName>
        <fullName evidence="1">Uncharacterized protein</fullName>
    </submittedName>
</protein>
<dbReference type="VEuPathDB" id="FungiDB:TREMEDRAFT_63280"/>
<dbReference type="AlphaFoldDB" id="A0A4Q1BC30"/>
<dbReference type="Proteomes" id="UP000289152">
    <property type="component" value="Unassembled WGS sequence"/>
</dbReference>
<dbReference type="InParanoid" id="A0A4Q1BC30"/>
<name>A0A4Q1BC30_TREME</name>